<proteinExistence type="inferred from homology"/>
<evidence type="ECO:0000256" key="8">
    <source>
        <dbReference type="ARBA" id="ARBA00023204"/>
    </source>
</evidence>
<keyword evidence="7 11" id="KW-0238">DNA-binding</keyword>
<name>A0A133YEF0_9FIRM</name>
<dbReference type="InterPro" id="IPR020045">
    <property type="entry name" value="DNA_polI_H3TH"/>
</dbReference>
<sequence>MASTKYDLLIVDANSLIYRTHFASAHSQLSTDGQAMGATYGFFNILLKVMQSYPTPYLAFCWDVAKETFRNKLYKDYKSTRVSMPEELASQIPLVRNSLQLAGFSQLGKQGYEADDLIGSLSCLAKSKGMQVLVLSSDKDDLQLIDPNVSILMPKGAGVYELWDLERLQTEYGVNGDGWLQMKGLMGDTSDNIPGVKGIGIKSAMTLINKYQNVDNLLAHLSELTKTQQKKISLDRDNLLLSLELSRIKCDLPFESKLEKIKNPGYWQKDLANVLQSLKFKSLIERYQLQSLATTTYNFRALLTPNLLINSPTEFALWQWQENITANYFTQEPEIKIEKLGWQIGRENINNNLQLSSALLRDYIVLNYWQLLQYDEEARQLLHNWLQLLQAENPEISPFYSLNSELQQAFKNLANWKINYVTEFTDLPQNTEYFYLPYLKITNDKHTIKANEMAFMLSNSVTDGLLWTLAEPSTLYVLAPEILRKLLCKVQTEPLTCLASQTQTYEKANFYSWQLKDLLKALDVYSLRPDFGLDCESITQTELLRNSCENKQVKMVKSGSAYLDIDLLAYTLGCLQTDLYLEFFNEHKKEATVTVKDIESLLENTLFYLDVAYAQVIWTKAATLLFRIEQPLVVVLAKMEKQGILLDQAALTQAKEFYHTEMTKAERQFMFAAGHPINLNSPEQISNFLFTELNLVSGEQKLNKSGFISTRNEYLQELAPTYPLVQTLLDYRKYQKLLAFAEGLQKACNPETNRVSTEFLQTKTATGRLSSQNPNLQNIPVRAEVKHGLREVFVAESGRVLLDVDYSQIELRIMAALANDPVMLQAFKDGRDIHSEVASHIFHKEISQITPIERSHAKAINFSLIYGATAFGTAKRLNISFKEAKTYLENYFHKFSKIKDYMDFLQSLAAKHDYVATVFARRRYLEKVRAHQLEKSKFEFTNKLQSLAKTCLANIQADAADMHNLPEQKLSLADKRIIINTPIQGTGADIIKLAMLKTVLALKDANFEADLLLQVHDELLFSVKSEDVEQVASLVKKSMESLVDIGVKLEVKMEWGENWAEIH</sequence>
<dbReference type="GO" id="GO:0003677">
    <property type="term" value="F:DNA binding"/>
    <property type="evidence" value="ECO:0007669"/>
    <property type="project" value="UniProtKB-UniRule"/>
</dbReference>
<evidence type="ECO:0000256" key="2">
    <source>
        <dbReference type="ARBA" id="ARBA00022679"/>
    </source>
</evidence>
<dbReference type="SUPFAM" id="SSF88723">
    <property type="entry name" value="PIN domain-like"/>
    <property type="match status" value="1"/>
</dbReference>
<reference evidence="15" key="1">
    <citation type="submission" date="2016-01" db="EMBL/GenBank/DDBJ databases">
        <authorList>
            <person name="Mitreva M."/>
            <person name="Pepin K.H."/>
            <person name="Mihindukulasuriya K.A."/>
            <person name="Fulton R."/>
            <person name="Fronick C."/>
            <person name="O'Laughlin M."/>
            <person name="Miner T."/>
            <person name="Herter B."/>
            <person name="Rosa B.A."/>
            <person name="Cordes M."/>
            <person name="Tomlinson C."/>
            <person name="Wollam A."/>
            <person name="Palsikar V.B."/>
            <person name="Mardis E.R."/>
            <person name="Wilson R.K."/>
        </authorList>
    </citation>
    <scope>NUCLEOTIDE SEQUENCE [LARGE SCALE GENOMIC DNA]</scope>
    <source>
        <strain evidence="15">KA00274</strain>
    </source>
</reference>
<evidence type="ECO:0000256" key="6">
    <source>
        <dbReference type="ARBA" id="ARBA00022932"/>
    </source>
</evidence>
<dbReference type="GO" id="GO:0003887">
    <property type="term" value="F:DNA-directed DNA polymerase activity"/>
    <property type="evidence" value="ECO:0007669"/>
    <property type="project" value="UniProtKB-UniRule"/>
</dbReference>
<dbReference type="CDD" id="cd09898">
    <property type="entry name" value="H3TH_53EXO"/>
    <property type="match status" value="1"/>
</dbReference>
<dbReference type="SUPFAM" id="SSF56672">
    <property type="entry name" value="DNA/RNA polymerases"/>
    <property type="match status" value="1"/>
</dbReference>
<evidence type="ECO:0000256" key="5">
    <source>
        <dbReference type="ARBA" id="ARBA00022763"/>
    </source>
</evidence>
<gene>
    <name evidence="11" type="primary">polA</name>
    <name evidence="14" type="ORF">HMPREF1872_00658</name>
</gene>
<dbReference type="SMART" id="SM00482">
    <property type="entry name" value="POLAc"/>
    <property type="match status" value="1"/>
</dbReference>
<dbReference type="InterPro" id="IPR043502">
    <property type="entry name" value="DNA/RNA_pol_sf"/>
</dbReference>
<dbReference type="InterPro" id="IPR008918">
    <property type="entry name" value="HhH2"/>
</dbReference>
<dbReference type="STRING" id="1497955.HMPREF1872_00658"/>
<keyword evidence="11" id="KW-0269">Exonuclease</keyword>
<dbReference type="InterPro" id="IPR002298">
    <property type="entry name" value="DNA_polymerase_A"/>
</dbReference>
<keyword evidence="6 11" id="KW-0239">DNA-directed DNA polymerase</keyword>
<dbReference type="PRINTS" id="PR00868">
    <property type="entry name" value="DNAPOLI"/>
</dbReference>
<dbReference type="InterPro" id="IPR018320">
    <property type="entry name" value="DNA_polymerase_1"/>
</dbReference>
<dbReference type="EMBL" id="LSCV01000012">
    <property type="protein sequence ID" value="KXB41568.1"/>
    <property type="molecule type" value="Genomic_DNA"/>
</dbReference>
<comment type="similarity">
    <text evidence="1 11">Belongs to the DNA polymerase type-A family.</text>
</comment>
<dbReference type="NCBIfam" id="TIGR00593">
    <property type="entry name" value="pola"/>
    <property type="match status" value="1"/>
</dbReference>
<evidence type="ECO:0000256" key="7">
    <source>
        <dbReference type="ARBA" id="ARBA00023125"/>
    </source>
</evidence>
<dbReference type="Proteomes" id="UP000070080">
    <property type="component" value="Unassembled WGS sequence"/>
</dbReference>
<evidence type="ECO:0000256" key="9">
    <source>
        <dbReference type="ARBA" id="ARBA00049244"/>
    </source>
</evidence>
<dbReference type="FunFam" id="1.10.150.20:FF:000003">
    <property type="entry name" value="DNA polymerase I"/>
    <property type="match status" value="1"/>
</dbReference>
<dbReference type="SMART" id="SM00475">
    <property type="entry name" value="53EXOc"/>
    <property type="match status" value="1"/>
</dbReference>
<evidence type="ECO:0000256" key="10">
    <source>
        <dbReference type="NCBIfam" id="TIGR00593"/>
    </source>
</evidence>
<comment type="caution">
    <text evidence="14">The sequence shown here is derived from an EMBL/GenBank/DDBJ whole genome shotgun (WGS) entry which is preliminary data.</text>
</comment>
<comment type="function">
    <text evidence="11">In addition to polymerase activity, this DNA polymerase exhibits 5'-3' exonuclease activity.</text>
</comment>
<evidence type="ECO:0000256" key="3">
    <source>
        <dbReference type="ARBA" id="ARBA00022695"/>
    </source>
</evidence>
<dbReference type="GO" id="GO:0006302">
    <property type="term" value="P:double-strand break repair"/>
    <property type="evidence" value="ECO:0007669"/>
    <property type="project" value="TreeGrafter"/>
</dbReference>
<keyword evidence="15" id="KW-1185">Reference proteome</keyword>
<keyword evidence="3 11" id="KW-0548">Nucleotidyltransferase</keyword>
<dbReference type="CDD" id="cd09859">
    <property type="entry name" value="PIN_53EXO"/>
    <property type="match status" value="1"/>
</dbReference>
<comment type="subunit">
    <text evidence="11">Single-chain monomer with multiple functions.</text>
</comment>
<dbReference type="InterPro" id="IPR036279">
    <property type="entry name" value="5-3_exonuclease_C_sf"/>
</dbReference>
<keyword evidence="8 11" id="KW-0234">DNA repair</keyword>
<evidence type="ECO:0000256" key="1">
    <source>
        <dbReference type="ARBA" id="ARBA00007705"/>
    </source>
</evidence>
<dbReference type="SMART" id="SM00279">
    <property type="entry name" value="HhH2"/>
    <property type="match status" value="1"/>
</dbReference>
<dbReference type="Gene3D" id="3.40.50.1010">
    <property type="entry name" value="5'-nuclease"/>
    <property type="match status" value="1"/>
</dbReference>
<dbReference type="Gene3D" id="3.30.70.370">
    <property type="match status" value="1"/>
</dbReference>
<dbReference type="Gene3D" id="1.20.1060.10">
    <property type="entry name" value="Taq DNA Polymerase, Chain T, domain 4"/>
    <property type="match status" value="1"/>
</dbReference>
<dbReference type="GO" id="GO:0008409">
    <property type="term" value="F:5'-3' exonuclease activity"/>
    <property type="evidence" value="ECO:0007669"/>
    <property type="project" value="UniProtKB-UniRule"/>
</dbReference>
<feature type="domain" description="DNA-directed DNA polymerase family A palm" evidence="13">
    <location>
        <begin position="789"/>
        <end position="1027"/>
    </location>
</feature>
<dbReference type="Pfam" id="PF00476">
    <property type="entry name" value="DNA_pol_A"/>
    <property type="match status" value="1"/>
</dbReference>
<evidence type="ECO:0000313" key="14">
    <source>
        <dbReference type="EMBL" id="KXB41568.1"/>
    </source>
</evidence>
<keyword evidence="5 11" id="KW-0227">DNA damage</keyword>
<accession>A0A133YEF0</accession>
<keyword evidence="2 11" id="KW-0808">Transferase</keyword>
<dbReference type="Pfam" id="PF02739">
    <property type="entry name" value="5_3_exonuc_N"/>
    <property type="match status" value="1"/>
</dbReference>
<dbReference type="InterPro" id="IPR002421">
    <property type="entry name" value="5-3_exonuclease"/>
</dbReference>
<dbReference type="Gene3D" id="1.10.150.20">
    <property type="entry name" value="5' to 3' exonuclease, C-terminal subdomain"/>
    <property type="match status" value="2"/>
</dbReference>
<feature type="domain" description="5'-3' exonuclease" evidence="12">
    <location>
        <begin position="5"/>
        <end position="264"/>
    </location>
</feature>
<dbReference type="FunFam" id="1.10.150.20:FF:000002">
    <property type="entry name" value="DNA polymerase I"/>
    <property type="match status" value="1"/>
</dbReference>
<dbReference type="InterPro" id="IPR001098">
    <property type="entry name" value="DNA-dir_DNA_pol_A_palm_dom"/>
</dbReference>
<dbReference type="RefSeq" id="WP_066713799.1">
    <property type="nucleotide sequence ID" value="NZ_JARFNM010000001.1"/>
</dbReference>
<dbReference type="InterPro" id="IPR020046">
    <property type="entry name" value="5-3_exonucl_a-hlix_arch_N"/>
</dbReference>
<keyword evidence="11" id="KW-0540">Nuclease</keyword>
<dbReference type="InterPro" id="IPR029060">
    <property type="entry name" value="PIN-like_dom_sf"/>
</dbReference>
<dbReference type="Pfam" id="PF01367">
    <property type="entry name" value="5_3_exonuc"/>
    <property type="match status" value="1"/>
</dbReference>
<dbReference type="SUPFAM" id="SSF47807">
    <property type="entry name" value="5' to 3' exonuclease, C-terminal subdomain"/>
    <property type="match status" value="1"/>
</dbReference>
<evidence type="ECO:0000313" key="15">
    <source>
        <dbReference type="Proteomes" id="UP000070080"/>
    </source>
</evidence>
<protein>
    <recommendedName>
        <fullName evidence="10 11">DNA polymerase I</fullName>
        <ecNumber evidence="10 11">2.7.7.7</ecNumber>
    </recommendedName>
</protein>
<comment type="catalytic activity">
    <reaction evidence="9 11">
        <text>DNA(n) + a 2'-deoxyribonucleoside 5'-triphosphate = DNA(n+1) + diphosphate</text>
        <dbReference type="Rhea" id="RHEA:22508"/>
        <dbReference type="Rhea" id="RHEA-COMP:17339"/>
        <dbReference type="Rhea" id="RHEA-COMP:17340"/>
        <dbReference type="ChEBI" id="CHEBI:33019"/>
        <dbReference type="ChEBI" id="CHEBI:61560"/>
        <dbReference type="ChEBI" id="CHEBI:173112"/>
        <dbReference type="EC" id="2.7.7.7"/>
    </reaction>
</comment>
<dbReference type="PATRIC" id="fig|1497955.3.peg.634"/>
<organism evidence="14 15">
    <name type="scientific">Amygdalobacter nucleatus</name>
    <dbReference type="NCBI Taxonomy" id="3029274"/>
    <lineage>
        <taxon>Bacteria</taxon>
        <taxon>Bacillati</taxon>
        <taxon>Bacillota</taxon>
        <taxon>Clostridia</taxon>
        <taxon>Eubacteriales</taxon>
        <taxon>Oscillospiraceae</taxon>
        <taxon>Amygdalobacter</taxon>
    </lineage>
</organism>
<dbReference type="GO" id="GO:0006261">
    <property type="term" value="P:DNA-templated DNA replication"/>
    <property type="evidence" value="ECO:0007669"/>
    <property type="project" value="UniProtKB-UniRule"/>
</dbReference>
<dbReference type="PANTHER" id="PTHR10133:SF27">
    <property type="entry name" value="DNA POLYMERASE NU"/>
    <property type="match status" value="1"/>
</dbReference>
<dbReference type="EC" id="2.7.7.7" evidence="10 11"/>
<evidence type="ECO:0000259" key="12">
    <source>
        <dbReference type="SMART" id="SM00475"/>
    </source>
</evidence>
<evidence type="ECO:0000256" key="4">
    <source>
        <dbReference type="ARBA" id="ARBA00022705"/>
    </source>
</evidence>
<dbReference type="AlphaFoldDB" id="A0A133YEF0"/>
<dbReference type="OrthoDB" id="9806424at2"/>
<keyword evidence="11" id="KW-0378">Hydrolase</keyword>
<evidence type="ECO:0000259" key="13">
    <source>
        <dbReference type="SMART" id="SM00482"/>
    </source>
</evidence>
<keyword evidence="4 11" id="KW-0235">DNA replication</keyword>
<dbReference type="NCBIfam" id="NF004397">
    <property type="entry name" value="PRK05755.1"/>
    <property type="match status" value="1"/>
</dbReference>
<dbReference type="PANTHER" id="PTHR10133">
    <property type="entry name" value="DNA POLYMERASE I"/>
    <property type="match status" value="1"/>
</dbReference>
<evidence type="ECO:0000256" key="11">
    <source>
        <dbReference type="RuleBase" id="RU004460"/>
    </source>
</evidence>